<evidence type="ECO:0000313" key="1">
    <source>
        <dbReference type="EMBL" id="KKL86213.1"/>
    </source>
</evidence>
<accession>A0A0F9FIX1</accession>
<dbReference type="AlphaFoldDB" id="A0A0F9FIX1"/>
<comment type="caution">
    <text evidence="1">The sequence shown here is derived from an EMBL/GenBank/DDBJ whole genome shotgun (WGS) entry which is preliminary data.</text>
</comment>
<reference evidence="1" key="1">
    <citation type="journal article" date="2015" name="Nature">
        <title>Complex archaea that bridge the gap between prokaryotes and eukaryotes.</title>
        <authorList>
            <person name="Spang A."/>
            <person name="Saw J.H."/>
            <person name="Jorgensen S.L."/>
            <person name="Zaremba-Niedzwiedzka K."/>
            <person name="Martijn J."/>
            <person name="Lind A.E."/>
            <person name="van Eijk R."/>
            <person name="Schleper C."/>
            <person name="Guy L."/>
            <person name="Ettema T.J."/>
        </authorList>
    </citation>
    <scope>NUCLEOTIDE SEQUENCE</scope>
</reference>
<sequence>MKDELVIEEAIAAIAKRAGTEIDRMDIGITLSTAMTKEQREDLVAMMGFLVGQKMEPATILYNLLHDLNGLKAVYLKDPAGKCFSPRSSGYRLKKVS</sequence>
<gene>
    <name evidence="1" type="ORF">LCGC14_1946940</name>
</gene>
<name>A0A0F9FIX1_9ZZZZ</name>
<proteinExistence type="predicted"/>
<protein>
    <submittedName>
        <fullName evidence="1">Uncharacterized protein</fullName>
    </submittedName>
</protein>
<dbReference type="EMBL" id="LAZR01021177">
    <property type="protein sequence ID" value="KKL86213.1"/>
    <property type="molecule type" value="Genomic_DNA"/>
</dbReference>
<organism evidence="1">
    <name type="scientific">marine sediment metagenome</name>
    <dbReference type="NCBI Taxonomy" id="412755"/>
    <lineage>
        <taxon>unclassified sequences</taxon>
        <taxon>metagenomes</taxon>
        <taxon>ecological metagenomes</taxon>
    </lineage>
</organism>